<protein>
    <submittedName>
        <fullName evidence="1">Uncharacterized protein</fullName>
    </submittedName>
</protein>
<sequence length="72" mass="8153">MSFLLCLFSEAHVSGNCRPRKLPMEETEVDDMDSLSTSVKVKAKRILSRAKVSASFSRSRYAFALMQVCFLM</sequence>
<reference evidence="1" key="3">
    <citation type="journal article" date="2017" name="Nature">
        <title>Genome sequence of the progenitor of the wheat D genome Aegilops tauschii.</title>
        <authorList>
            <person name="Luo M.C."/>
            <person name="Gu Y.Q."/>
            <person name="Puiu D."/>
            <person name="Wang H."/>
            <person name="Twardziok S.O."/>
            <person name="Deal K.R."/>
            <person name="Huo N."/>
            <person name="Zhu T."/>
            <person name="Wang L."/>
            <person name="Wang Y."/>
            <person name="McGuire P.E."/>
            <person name="Liu S."/>
            <person name="Long H."/>
            <person name="Ramasamy R.K."/>
            <person name="Rodriguez J.C."/>
            <person name="Van S.L."/>
            <person name="Yuan L."/>
            <person name="Wang Z."/>
            <person name="Xia Z."/>
            <person name="Xiao L."/>
            <person name="Anderson O.D."/>
            <person name="Ouyang S."/>
            <person name="Liang Y."/>
            <person name="Zimin A.V."/>
            <person name="Pertea G."/>
            <person name="Qi P."/>
            <person name="Bennetzen J.L."/>
            <person name="Dai X."/>
            <person name="Dawson M.W."/>
            <person name="Muller H.G."/>
            <person name="Kugler K."/>
            <person name="Rivarola-Duarte L."/>
            <person name="Spannagl M."/>
            <person name="Mayer K.F.X."/>
            <person name="Lu F.H."/>
            <person name="Bevan M.W."/>
            <person name="Leroy P."/>
            <person name="Li P."/>
            <person name="You F.M."/>
            <person name="Sun Q."/>
            <person name="Liu Z."/>
            <person name="Lyons E."/>
            <person name="Wicker T."/>
            <person name="Salzberg S.L."/>
            <person name="Devos K.M."/>
            <person name="Dvorak J."/>
        </authorList>
    </citation>
    <scope>NUCLEOTIDE SEQUENCE [LARGE SCALE GENOMIC DNA]</scope>
    <source>
        <strain evidence="1">cv. AL8/78</strain>
    </source>
</reference>
<proteinExistence type="predicted"/>
<dbReference type="Proteomes" id="UP000015105">
    <property type="component" value="Chromosome 6D"/>
</dbReference>
<dbReference type="Gramene" id="AET6Gv20542900.23">
    <property type="protein sequence ID" value="AET6Gv20542900.23"/>
    <property type="gene ID" value="AET6Gv20542900"/>
</dbReference>
<evidence type="ECO:0000313" key="2">
    <source>
        <dbReference type="Proteomes" id="UP000015105"/>
    </source>
</evidence>
<reference evidence="1" key="4">
    <citation type="submission" date="2019-03" db="UniProtKB">
        <authorList>
            <consortium name="EnsemblPlants"/>
        </authorList>
    </citation>
    <scope>IDENTIFICATION</scope>
</reference>
<reference evidence="2" key="2">
    <citation type="journal article" date="2017" name="Nat. Plants">
        <title>The Aegilops tauschii genome reveals multiple impacts of transposons.</title>
        <authorList>
            <person name="Zhao G."/>
            <person name="Zou C."/>
            <person name="Li K."/>
            <person name="Wang K."/>
            <person name="Li T."/>
            <person name="Gao L."/>
            <person name="Zhang X."/>
            <person name="Wang H."/>
            <person name="Yang Z."/>
            <person name="Liu X."/>
            <person name="Jiang W."/>
            <person name="Mao L."/>
            <person name="Kong X."/>
            <person name="Jiao Y."/>
            <person name="Jia J."/>
        </authorList>
    </citation>
    <scope>NUCLEOTIDE SEQUENCE [LARGE SCALE GENOMIC DNA]</scope>
    <source>
        <strain evidence="2">cv. AL8/78</strain>
    </source>
</reference>
<reference evidence="1" key="5">
    <citation type="journal article" date="2021" name="G3 (Bethesda)">
        <title>Aegilops tauschii genome assembly Aet v5.0 features greater sequence contiguity and improved annotation.</title>
        <authorList>
            <person name="Wang L."/>
            <person name="Zhu T."/>
            <person name="Rodriguez J.C."/>
            <person name="Deal K.R."/>
            <person name="Dubcovsky J."/>
            <person name="McGuire P.E."/>
            <person name="Lux T."/>
            <person name="Spannagl M."/>
            <person name="Mayer K.F.X."/>
            <person name="Baldrich P."/>
            <person name="Meyers B.C."/>
            <person name="Huo N."/>
            <person name="Gu Y.Q."/>
            <person name="Zhou H."/>
            <person name="Devos K.M."/>
            <person name="Bennetzen J.L."/>
            <person name="Unver T."/>
            <person name="Budak H."/>
            <person name="Gulick P.J."/>
            <person name="Galiba G."/>
            <person name="Kalapos B."/>
            <person name="Nelson D.R."/>
            <person name="Li P."/>
            <person name="You F.M."/>
            <person name="Luo M.C."/>
            <person name="Dvorak J."/>
        </authorList>
    </citation>
    <scope>NUCLEOTIDE SEQUENCE [LARGE SCALE GENOMIC DNA]</scope>
    <source>
        <strain evidence="1">cv. AL8/78</strain>
    </source>
</reference>
<keyword evidence="2" id="KW-1185">Reference proteome</keyword>
<organism evidence="1 2">
    <name type="scientific">Aegilops tauschii subsp. strangulata</name>
    <name type="common">Goatgrass</name>
    <dbReference type="NCBI Taxonomy" id="200361"/>
    <lineage>
        <taxon>Eukaryota</taxon>
        <taxon>Viridiplantae</taxon>
        <taxon>Streptophyta</taxon>
        <taxon>Embryophyta</taxon>
        <taxon>Tracheophyta</taxon>
        <taxon>Spermatophyta</taxon>
        <taxon>Magnoliopsida</taxon>
        <taxon>Liliopsida</taxon>
        <taxon>Poales</taxon>
        <taxon>Poaceae</taxon>
        <taxon>BOP clade</taxon>
        <taxon>Pooideae</taxon>
        <taxon>Triticodae</taxon>
        <taxon>Triticeae</taxon>
        <taxon>Triticinae</taxon>
        <taxon>Aegilops</taxon>
    </lineage>
</organism>
<dbReference type="EnsemblPlants" id="AET6Gv20542900.23">
    <property type="protein sequence ID" value="AET6Gv20542900.23"/>
    <property type="gene ID" value="AET6Gv20542900"/>
</dbReference>
<name>A0A453NYP1_AEGTS</name>
<reference evidence="2" key="1">
    <citation type="journal article" date="2014" name="Science">
        <title>Ancient hybridizations among the ancestral genomes of bread wheat.</title>
        <authorList>
            <consortium name="International Wheat Genome Sequencing Consortium,"/>
            <person name="Marcussen T."/>
            <person name="Sandve S.R."/>
            <person name="Heier L."/>
            <person name="Spannagl M."/>
            <person name="Pfeifer M."/>
            <person name="Jakobsen K.S."/>
            <person name="Wulff B.B."/>
            <person name="Steuernagel B."/>
            <person name="Mayer K.F."/>
            <person name="Olsen O.A."/>
        </authorList>
    </citation>
    <scope>NUCLEOTIDE SEQUENCE [LARGE SCALE GENOMIC DNA]</scope>
    <source>
        <strain evidence="2">cv. AL8/78</strain>
    </source>
</reference>
<accession>A0A453NYP1</accession>
<evidence type="ECO:0000313" key="1">
    <source>
        <dbReference type="EnsemblPlants" id="AET6Gv20542900.23"/>
    </source>
</evidence>
<dbReference type="AlphaFoldDB" id="A0A453NYP1"/>